<dbReference type="EMBL" id="BAIV01000009">
    <property type="protein sequence ID" value="GAE83468.1"/>
    <property type="molecule type" value="Genomic_DNA"/>
</dbReference>
<organism evidence="1 2">
    <name type="scientific">Bacteroides reticulotermitis JCM 10512</name>
    <dbReference type="NCBI Taxonomy" id="1445607"/>
    <lineage>
        <taxon>Bacteria</taxon>
        <taxon>Pseudomonadati</taxon>
        <taxon>Bacteroidota</taxon>
        <taxon>Bacteroidia</taxon>
        <taxon>Bacteroidales</taxon>
        <taxon>Bacteroidaceae</taxon>
        <taxon>Bacteroides</taxon>
    </lineage>
</organism>
<dbReference type="STRING" id="1445607.JCM10512_1745"/>
<accession>W4US80</accession>
<dbReference type="Proteomes" id="UP000019131">
    <property type="component" value="Unassembled WGS sequence"/>
</dbReference>
<proteinExistence type="predicted"/>
<name>W4US80_9BACE</name>
<comment type="caution">
    <text evidence="1">The sequence shown here is derived from an EMBL/GenBank/DDBJ whole genome shotgun (WGS) entry which is preliminary data.</text>
</comment>
<reference evidence="1 2" key="1">
    <citation type="journal article" date="2014" name="Genome Announc.">
        <title>Draft Genome Sequence of Bacteroides reticulotermitis Strain JCM 10512T, Isolated from the Gut of a Termite.</title>
        <authorList>
            <person name="Yuki M."/>
            <person name="Oshima K."/>
            <person name="Suda W."/>
            <person name="Sakamoto M."/>
            <person name="Iida T."/>
            <person name="Hattori M."/>
            <person name="Ohkuma M."/>
        </authorList>
    </citation>
    <scope>NUCLEOTIDE SEQUENCE [LARGE SCALE GENOMIC DNA]</scope>
    <source>
        <strain evidence="1 2">JCM 10512</strain>
    </source>
</reference>
<evidence type="ECO:0000313" key="2">
    <source>
        <dbReference type="Proteomes" id="UP000019131"/>
    </source>
</evidence>
<gene>
    <name evidence="1" type="ORF">JCM10512_1745</name>
</gene>
<sequence>MDFAGKLPIERVAIAKRMEGLRPVLLGKSTTFEVLVENEMAGRDFVALIPELQDYLRACLKNSTVTMTVRVSEPKETVRAVGRVEKFQLMAQKNQALMQLKDEFGLELY</sequence>
<keyword evidence="2" id="KW-1185">Reference proteome</keyword>
<evidence type="ECO:0000313" key="1">
    <source>
        <dbReference type="EMBL" id="GAE83468.1"/>
    </source>
</evidence>
<dbReference type="AlphaFoldDB" id="W4US80"/>
<protein>
    <submittedName>
        <fullName evidence="1">DNA polymerase III</fullName>
    </submittedName>
</protein>